<dbReference type="GeneID" id="68309944"/>
<dbReference type="GO" id="GO:0030198">
    <property type="term" value="P:extracellular matrix organization"/>
    <property type="evidence" value="ECO:0007669"/>
    <property type="project" value="TreeGrafter"/>
</dbReference>
<evidence type="ECO:0000256" key="4">
    <source>
        <dbReference type="ARBA" id="ARBA00022833"/>
    </source>
</evidence>
<dbReference type="AlphaFoldDB" id="A0A9P8DNG8"/>
<sequence length="247" mass="27086">MSPRDNAAAQLLSPFTSSENDFQVDHVTDQLSYNAPPKYPCFTEIYLETSIHDVQVGHVNALSTPVIPIWKPGSTVTYTIDIGTFPSPAHVATATNALASAAQQWNDSLIPVNFRSAGLGEHATFVLKYGKRAGNVGVLASAFLPDHFDPTMYIYPLAFTTPYRRDMDKVFQHELGHVLGLRHEFAATSETHSVQIGSSNSLSVMNYHNDLDFGIQPSDVEGLKALYKLKSGQSINGFMVDVLDPEQ</sequence>
<evidence type="ECO:0000259" key="6">
    <source>
        <dbReference type="SMART" id="SM00235"/>
    </source>
</evidence>
<dbReference type="KEGG" id="fmu:J7337_002087"/>
<keyword evidence="5" id="KW-0482">Metalloprotease</keyword>
<dbReference type="GO" id="GO:0008270">
    <property type="term" value="F:zinc ion binding"/>
    <property type="evidence" value="ECO:0007669"/>
    <property type="project" value="InterPro"/>
</dbReference>
<feature type="domain" description="Peptidase metallopeptidase" evidence="6">
    <location>
        <begin position="66"/>
        <end position="229"/>
    </location>
</feature>
<dbReference type="Pfam" id="PF00413">
    <property type="entry name" value="Peptidase_M10"/>
    <property type="match status" value="1"/>
</dbReference>
<organism evidence="7 8">
    <name type="scientific">Fusarium musae</name>
    <dbReference type="NCBI Taxonomy" id="1042133"/>
    <lineage>
        <taxon>Eukaryota</taxon>
        <taxon>Fungi</taxon>
        <taxon>Dikarya</taxon>
        <taxon>Ascomycota</taxon>
        <taxon>Pezizomycotina</taxon>
        <taxon>Sordariomycetes</taxon>
        <taxon>Hypocreomycetidae</taxon>
        <taxon>Hypocreales</taxon>
        <taxon>Nectriaceae</taxon>
        <taxon>Fusarium</taxon>
    </lineage>
</organism>
<dbReference type="GO" id="GO:0030574">
    <property type="term" value="P:collagen catabolic process"/>
    <property type="evidence" value="ECO:0007669"/>
    <property type="project" value="TreeGrafter"/>
</dbReference>
<evidence type="ECO:0000256" key="5">
    <source>
        <dbReference type="ARBA" id="ARBA00023049"/>
    </source>
</evidence>
<dbReference type="EMBL" id="JAHBCI010000002">
    <property type="protein sequence ID" value="KAG9505121.1"/>
    <property type="molecule type" value="Genomic_DNA"/>
</dbReference>
<keyword evidence="2" id="KW-0479">Metal-binding</keyword>
<dbReference type="Proteomes" id="UP000827133">
    <property type="component" value="Unassembled WGS sequence"/>
</dbReference>
<dbReference type="Gene3D" id="3.40.390.10">
    <property type="entry name" value="Collagenase (Catalytic Domain)"/>
    <property type="match status" value="1"/>
</dbReference>
<dbReference type="PANTHER" id="PTHR10201:SF323">
    <property type="entry name" value="MATRIX METALLOPROTEINASE-21"/>
    <property type="match status" value="1"/>
</dbReference>
<evidence type="ECO:0000313" key="8">
    <source>
        <dbReference type="Proteomes" id="UP000827133"/>
    </source>
</evidence>
<evidence type="ECO:0000256" key="3">
    <source>
        <dbReference type="ARBA" id="ARBA00022801"/>
    </source>
</evidence>
<comment type="caution">
    <text evidence="7">The sequence shown here is derived from an EMBL/GenBank/DDBJ whole genome shotgun (WGS) entry which is preliminary data.</text>
</comment>
<accession>A0A9P8DNG8</accession>
<dbReference type="SMART" id="SM00235">
    <property type="entry name" value="ZnMc"/>
    <property type="match status" value="1"/>
</dbReference>
<evidence type="ECO:0000256" key="2">
    <source>
        <dbReference type="ARBA" id="ARBA00022723"/>
    </source>
</evidence>
<evidence type="ECO:0000256" key="1">
    <source>
        <dbReference type="ARBA" id="ARBA00022670"/>
    </source>
</evidence>
<dbReference type="InterPro" id="IPR006026">
    <property type="entry name" value="Peptidase_Metallo"/>
</dbReference>
<dbReference type="InterPro" id="IPR001818">
    <property type="entry name" value="Pept_M10_metallopeptidase"/>
</dbReference>
<dbReference type="RefSeq" id="XP_044684120.1">
    <property type="nucleotide sequence ID" value="XM_044819820.1"/>
</dbReference>
<dbReference type="GO" id="GO:0004222">
    <property type="term" value="F:metalloendopeptidase activity"/>
    <property type="evidence" value="ECO:0007669"/>
    <property type="project" value="InterPro"/>
</dbReference>
<name>A0A9P8DNG8_9HYPO</name>
<keyword evidence="8" id="KW-1185">Reference proteome</keyword>
<dbReference type="GO" id="GO:0006508">
    <property type="term" value="P:proteolysis"/>
    <property type="evidence" value="ECO:0007669"/>
    <property type="project" value="UniProtKB-KW"/>
</dbReference>
<keyword evidence="3" id="KW-0378">Hydrolase</keyword>
<keyword evidence="4" id="KW-0862">Zinc</keyword>
<dbReference type="InterPro" id="IPR024079">
    <property type="entry name" value="MetalloPept_cat_dom_sf"/>
</dbReference>
<proteinExistence type="predicted"/>
<keyword evidence="1" id="KW-0645">Protease</keyword>
<evidence type="ECO:0000313" key="7">
    <source>
        <dbReference type="EMBL" id="KAG9505121.1"/>
    </source>
</evidence>
<reference evidence="7" key="1">
    <citation type="journal article" date="2021" name="Mol. Plant Microbe Interact.">
        <title>Telomere to telomere genome assembly of Fusarium musae F31, causal agent of crown rot disease of banana.</title>
        <authorList>
            <person name="Degradi L."/>
            <person name="Tava V."/>
            <person name="Kunova A."/>
            <person name="Cortesi P."/>
            <person name="Saracchi M."/>
            <person name="Pasquali M."/>
        </authorList>
    </citation>
    <scope>NUCLEOTIDE SEQUENCE</scope>
    <source>
        <strain evidence="7">F31</strain>
    </source>
</reference>
<dbReference type="PANTHER" id="PTHR10201">
    <property type="entry name" value="MATRIX METALLOPROTEINASE"/>
    <property type="match status" value="1"/>
</dbReference>
<dbReference type="SUPFAM" id="SSF55486">
    <property type="entry name" value="Metalloproteases ('zincins'), catalytic domain"/>
    <property type="match status" value="1"/>
</dbReference>
<dbReference type="GO" id="GO:0031012">
    <property type="term" value="C:extracellular matrix"/>
    <property type="evidence" value="ECO:0007669"/>
    <property type="project" value="InterPro"/>
</dbReference>
<protein>
    <recommendedName>
        <fullName evidence="6">Peptidase metallopeptidase domain-containing protein</fullName>
    </recommendedName>
</protein>
<gene>
    <name evidence="7" type="ORF">J7337_002087</name>
</gene>